<evidence type="ECO:0000256" key="13">
    <source>
        <dbReference type="SAM" id="MobiDB-lite"/>
    </source>
</evidence>
<evidence type="ECO:0000256" key="9">
    <source>
        <dbReference type="ARBA" id="ARBA00022833"/>
    </source>
</evidence>
<dbReference type="EMBL" id="RDQH01000329">
    <property type="protein sequence ID" value="RXI04212.1"/>
    <property type="molecule type" value="Genomic_DNA"/>
</dbReference>
<comment type="caution">
    <text evidence="16">The sequence shown here is derived from an EMBL/GenBank/DDBJ whole genome shotgun (WGS) entry which is preliminary data.</text>
</comment>
<keyword evidence="4" id="KW-0808">Transferase</keyword>
<dbReference type="AlphaFoldDB" id="A0A498KF83"/>
<comment type="pathway">
    <text evidence="3">Protein modification; protein ubiquitination.</text>
</comment>
<feature type="region of interest" description="Disordered" evidence="13">
    <location>
        <begin position="424"/>
        <end position="445"/>
    </location>
</feature>
<keyword evidence="17" id="KW-1185">Reference proteome</keyword>
<feature type="transmembrane region" description="Helical" evidence="14">
    <location>
        <begin position="369"/>
        <end position="384"/>
    </location>
</feature>
<evidence type="ECO:0000256" key="14">
    <source>
        <dbReference type="SAM" id="Phobius"/>
    </source>
</evidence>
<feature type="region of interest" description="Disordered" evidence="13">
    <location>
        <begin position="1"/>
        <end position="81"/>
    </location>
</feature>
<evidence type="ECO:0000256" key="8">
    <source>
        <dbReference type="ARBA" id="ARBA00022786"/>
    </source>
</evidence>
<dbReference type="GO" id="GO:0061630">
    <property type="term" value="F:ubiquitin protein ligase activity"/>
    <property type="evidence" value="ECO:0007669"/>
    <property type="project" value="TreeGrafter"/>
</dbReference>
<dbReference type="Pfam" id="PF16040">
    <property type="entry name" value="APD1-4_N"/>
    <property type="match status" value="1"/>
</dbReference>
<evidence type="ECO:0000256" key="1">
    <source>
        <dbReference type="ARBA" id="ARBA00004141"/>
    </source>
</evidence>
<feature type="domain" description="RING-type" evidence="15">
    <location>
        <begin position="488"/>
        <end position="527"/>
    </location>
</feature>
<keyword evidence="10 14" id="KW-1133">Transmembrane helix</keyword>
<dbReference type="Pfam" id="PF13920">
    <property type="entry name" value="zf-C3HC4_3"/>
    <property type="match status" value="1"/>
</dbReference>
<evidence type="ECO:0000259" key="15">
    <source>
        <dbReference type="PROSITE" id="PS50089"/>
    </source>
</evidence>
<evidence type="ECO:0000256" key="2">
    <source>
        <dbReference type="ARBA" id="ARBA00004308"/>
    </source>
</evidence>
<keyword evidence="9" id="KW-0862">Zinc</keyword>
<dbReference type="GO" id="GO:0008270">
    <property type="term" value="F:zinc ion binding"/>
    <property type="evidence" value="ECO:0007669"/>
    <property type="project" value="UniProtKB-KW"/>
</dbReference>
<keyword evidence="6" id="KW-0479">Metal-binding</keyword>
<dbReference type="PROSITE" id="PS50089">
    <property type="entry name" value="ZF_RING_2"/>
    <property type="match status" value="1"/>
</dbReference>
<dbReference type="GO" id="GO:0016567">
    <property type="term" value="P:protein ubiquitination"/>
    <property type="evidence" value="ECO:0007669"/>
    <property type="project" value="TreeGrafter"/>
</dbReference>
<feature type="transmembrane region" description="Helical" evidence="14">
    <location>
        <begin position="106"/>
        <end position="129"/>
    </location>
</feature>
<dbReference type="GO" id="GO:0009555">
    <property type="term" value="P:pollen development"/>
    <property type="evidence" value="ECO:0007669"/>
    <property type="project" value="UniProtKB-ARBA"/>
</dbReference>
<dbReference type="PANTHER" id="PTHR46858:SF11">
    <property type="entry name" value="LIGASE, PUTATIVE-RELATED"/>
    <property type="match status" value="1"/>
</dbReference>
<evidence type="ECO:0000256" key="11">
    <source>
        <dbReference type="ARBA" id="ARBA00023136"/>
    </source>
</evidence>
<dbReference type="InterPro" id="IPR032010">
    <property type="entry name" value="APD1-4_M"/>
</dbReference>
<evidence type="ECO:0000256" key="3">
    <source>
        <dbReference type="ARBA" id="ARBA00004906"/>
    </source>
</evidence>
<dbReference type="PANTHER" id="PTHR46858">
    <property type="entry name" value="OS05G0521000 PROTEIN"/>
    <property type="match status" value="1"/>
</dbReference>
<gene>
    <name evidence="16" type="ORF">DVH24_038486</name>
</gene>
<sequence>MEPKHDFLVSFAASSPPPLLPQWMLPPKTPITQVNMETPEPDRREDQSFPSSSSSSPSSSRVEEEESDRRSNGDNFDEQQRTRRSRTYHVNLLLYDVEASEVKDDIWSALAVLVTFWFFASMTMILVFYGSGNLQLGPNCSRLIQTNPFFVQSIKVINRISSCNSCLVKNWCAVKLIWSIKQQAQEHDEQKLGPVLYGFNKPPPLDVEIAWTETQHTLAWIYFLNKGSGLDITYRVKPTSSSPLTLVIAQGSESLAEWIEDPSYGNATLSWNIIYGSGRIQQEIPKSSTYYIAVGNLNPENVEVELVFNIKSILYNTTEAYYKCSLYNRLCSLKLSLLGAKVAVITSPGPKEGIPNDDWYVSLSYGPRWAMLLLVILHILLVTLENKSFYLHLPLCLLVGVMTLLLLTAFIFYNKFQNSSEDTTEVQAEEGQSVQTPLLSPKDDDTLSWGSSYEFISNEEDLDECLAVSSLEGSLTNEGDSNTTGRLCVMCFDGPRDCFFLPCGHCAACFTCGTRIAEEAGTCPICRRRMKKVRKIFTFLLYYKAFPSSFFFSFFFLYNYGFWHEPFEEVCKCDYPTCNLCIN</sequence>
<evidence type="ECO:0000256" key="7">
    <source>
        <dbReference type="ARBA" id="ARBA00022771"/>
    </source>
</evidence>
<evidence type="ECO:0000256" key="6">
    <source>
        <dbReference type="ARBA" id="ARBA00022723"/>
    </source>
</evidence>
<feature type="transmembrane region" description="Helical" evidence="14">
    <location>
        <begin position="536"/>
        <end position="558"/>
    </location>
</feature>
<dbReference type="GO" id="GO:0009705">
    <property type="term" value="C:plant-type vacuole membrane"/>
    <property type="evidence" value="ECO:0007669"/>
    <property type="project" value="TreeGrafter"/>
</dbReference>
<proteinExistence type="predicted"/>
<keyword evidence="11 14" id="KW-0472">Membrane</keyword>
<keyword evidence="5 14" id="KW-0812">Transmembrane</keyword>
<dbReference type="InterPro" id="IPR032008">
    <property type="entry name" value="APD1-4_N"/>
</dbReference>
<evidence type="ECO:0000313" key="16">
    <source>
        <dbReference type="EMBL" id="RXI04212.1"/>
    </source>
</evidence>
<dbReference type="InterPro" id="IPR013083">
    <property type="entry name" value="Znf_RING/FYVE/PHD"/>
</dbReference>
<evidence type="ECO:0000256" key="4">
    <source>
        <dbReference type="ARBA" id="ARBA00022679"/>
    </source>
</evidence>
<evidence type="ECO:0000256" key="12">
    <source>
        <dbReference type="PROSITE-ProRule" id="PRU00175"/>
    </source>
</evidence>
<accession>A0A498KF83</accession>
<dbReference type="Gene3D" id="3.30.40.10">
    <property type="entry name" value="Zinc/RING finger domain, C3HC4 (zinc finger)"/>
    <property type="match status" value="1"/>
</dbReference>
<evidence type="ECO:0000256" key="5">
    <source>
        <dbReference type="ARBA" id="ARBA00022692"/>
    </source>
</evidence>
<feature type="compositionally biased region" description="Low complexity" evidence="13">
    <location>
        <begin position="48"/>
        <end position="60"/>
    </location>
</feature>
<dbReference type="InterPro" id="IPR001841">
    <property type="entry name" value="Znf_RING"/>
</dbReference>
<protein>
    <recommendedName>
        <fullName evidence="15">RING-type domain-containing protein</fullName>
    </recommendedName>
</protein>
<evidence type="ECO:0000313" key="17">
    <source>
        <dbReference type="Proteomes" id="UP000290289"/>
    </source>
</evidence>
<keyword evidence="8" id="KW-0833">Ubl conjugation pathway</keyword>
<reference evidence="16 17" key="1">
    <citation type="submission" date="2018-10" db="EMBL/GenBank/DDBJ databases">
        <title>A high-quality apple genome assembly.</title>
        <authorList>
            <person name="Hu J."/>
        </authorList>
    </citation>
    <scope>NUCLEOTIDE SEQUENCE [LARGE SCALE GENOMIC DNA]</scope>
    <source>
        <strain evidence="17">cv. HFTH1</strain>
        <tissue evidence="16">Young leaf</tissue>
    </source>
</reference>
<dbReference type="SUPFAM" id="SSF57850">
    <property type="entry name" value="RING/U-box"/>
    <property type="match status" value="1"/>
</dbReference>
<comment type="subcellular location">
    <subcellularLocation>
        <location evidence="2">Endomembrane system</location>
    </subcellularLocation>
    <subcellularLocation>
        <location evidence="1">Membrane</location>
        <topology evidence="1">Multi-pass membrane protein</topology>
    </subcellularLocation>
</comment>
<evidence type="ECO:0000256" key="10">
    <source>
        <dbReference type="ARBA" id="ARBA00022989"/>
    </source>
</evidence>
<feature type="transmembrane region" description="Helical" evidence="14">
    <location>
        <begin position="390"/>
        <end position="413"/>
    </location>
</feature>
<organism evidence="16 17">
    <name type="scientific">Malus domestica</name>
    <name type="common">Apple</name>
    <name type="synonym">Pyrus malus</name>
    <dbReference type="NCBI Taxonomy" id="3750"/>
    <lineage>
        <taxon>Eukaryota</taxon>
        <taxon>Viridiplantae</taxon>
        <taxon>Streptophyta</taxon>
        <taxon>Embryophyta</taxon>
        <taxon>Tracheophyta</taxon>
        <taxon>Spermatophyta</taxon>
        <taxon>Magnoliopsida</taxon>
        <taxon>eudicotyledons</taxon>
        <taxon>Gunneridae</taxon>
        <taxon>Pentapetalae</taxon>
        <taxon>rosids</taxon>
        <taxon>fabids</taxon>
        <taxon>Rosales</taxon>
        <taxon>Rosaceae</taxon>
        <taxon>Amygdaloideae</taxon>
        <taxon>Maleae</taxon>
        <taxon>Malus</taxon>
    </lineage>
</organism>
<name>A0A498KF83_MALDO</name>
<dbReference type="GO" id="GO:0005768">
    <property type="term" value="C:endosome"/>
    <property type="evidence" value="ECO:0007669"/>
    <property type="project" value="TreeGrafter"/>
</dbReference>
<keyword evidence="7 12" id="KW-0863">Zinc-finger</keyword>
<dbReference type="GO" id="GO:0000278">
    <property type="term" value="P:mitotic cell cycle"/>
    <property type="evidence" value="ECO:0007669"/>
    <property type="project" value="UniProtKB-ARBA"/>
</dbReference>
<dbReference type="Pfam" id="PF16041">
    <property type="entry name" value="APD1-4_M"/>
    <property type="match status" value="1"/>
</dbReference>
<dbReference type="Proteomes" id="UP000290289">
    <property type="component" value="Chromosome 3"/>
</dbReference>
<dbReference type="FunFam" id="3.30.40.10:FF:000658">
    <property type="entry name" value="E3 ubiquitin-protein ligase APD2"/>
    <property type="match status" value="1"/>
</dbReference>